<evidence type="ECO:0000256" key="1">
    <source>
        <dbReference type="ARBA" id="ARBA00004162"/>
    </source>
</evidence>
<dbReference type="EMBL" id="QFQP01000069">
    <property type="protein sequence ID" value="PZR03862.1"/>
    <property type="molecule type" value="Genomic_DNA"/>
</dbReference>
<comment type="caution">
    <text evidence="9">The sequence shown here is derived from an EMBL/GenBank/DDBJ whole genome shotgun (WGS) entry which is preliminary data.</text>
</comment>
<dbReference type="InterPro" id="IPR003400">
    <property type="entry name" value="ExbD"/>
</dbReference>
<evidence type="ECO:0000256" key="3">
    <source>
        <dbReference type="ARBA" id="ARBA00022475"/>
    </source>
</evidence>
<evidence type="ECO:0000256" key="7">
    <source>
        <dbReference type="RuleBase" id="RU003879"/>
    </source>
</evidence>
<comment type="subcellular location">
    <subcellularLocation>
        <location evidence="1">Cell membrane</location>
        <topology evidence="1">Single-pass membrane protein</topology>
    </subcellularLocation>
    <subcellularLocation>
        <location evidence="7">Cell membrane</location>
        <topology evidence="7">Single-pass type II membrane protein</topology>
    </subcellularLocation>
</comment>
<keyword evidence="7" id="KW-0813">Transport</keyword>
<protein>
    <submittedName>
        <fullName evidence="9">Biopolymer transporter ExbD</fullName>
    </submittedName>
</protein>
<evidence type="ECO:0000256" key="4">
    <source>
        <dbReference type="ARBA" id="ARBA00022692"/>
    </source>
</evidence>
<gene>
    <name evidence="9" type="ORF">DI536_35280</name>
</gene>
<dbReference type="Pfam" id="PF02472">
    <property type="entry name" value="ExbD"/>
    <property type="match status" value="1"/>
</dbReference>
<dbReference type="AlphaFoldDB" id="A0A2W5SLS6"/>
<dbReference type="GO" id="GO:0015031">
    <property type="term" value="P:protein transport"/>
    <property type="evidence" value="ECO:0007669"/>
    <property type="project" value="UniProtKB-KW"/>
</dbReference>
<accession>A0A2W5SLS6</accession>
<reference evidence="9 10" key="1">
    <citation type="submission" date="2017-08" db="EMBL/GenBank/DDBJ databases">
        <title>Infants hospitalized years apart are colonized by the same room-sourced microbial strains.</title>
        <authorList>
            <person name="Brooks B."/>
            <person name="Olm M.R."/>
            <person name="Firek B.A."/>
            <person name="Baker R."/>
            <person name="Thomas B.C."/>
            <person name="Morowitz M.J."/>
            <person name="Banfield J.F."/>
        </authorList>
    </citation>
    <scope>NUCLEOTIDE SEQUENCE [LARGE SCALE GENOMIC DNA]</scope>
    <source>
        <strain evidence="9">S2_003_000_R2_14</strain>
    </source>
</reference>
<name>A0A2W5SLS6_9BACT</name>
<dbReference type="GO" id="GO:0005886">
    <property type="term" value="C:plasma membrane"/>
    <property type="evidence" value="ECO:0007669"/>
    <property type="project" value="UniProtKB-SubCell"/>
</dbReference>
<feature type="transmembrane region" description="Helical" evidence="8">
    <location>
        <begin position="12"/>
        <end position="29"/>
    </location>
</feature>
<organism evidence="9 10">
    <name type="scientific">Archangium gephyra</name>
    <dbReference type="NCBI Taxonomy" id="48"/>
    <lineage>
        <taxon>Bacteria</taxon>
        <taxon>Pseudomonadati</taxon>
        <taxon>Myxococcota</taxon>
        <taxon>Myxococcia</taxon>
        <taxon>Myxococcales</taxon>
        <taxon>Cystobacterineae</taxon>
        <taxon>Archangiaceae</taxon>
        <taxon>Archangium</taxon>
    </lineage>
</organism>
<keyword evidence="4 7" id="KW-0812">Transmembrane</keyword>
<evidence type="ECO:0000313" key="10">
    <source>
        <dbReference type="Proteomes" id="UP000249061"/>
    </source>
</evidence>
<keyword evidence="6 8" id="KW-0472">Membrane</keyword>
<evidence type="ECO:0000256" key="5">
    <source>
        <dbReference type="ARBA" id="ARBA00022989"/>
    </source>
</evidence>
<dbReference type="Gene3D" id="3.30.420.270">
    <property type="match status" value="1"/>
</dbReference>
<keyword evidence="5 8" id="KW-1133">Transmembrane helix</keyword>
<evidence type="ECO:0000256" key="2">
    <source>
        <dbReference type="ARBA" id="ARBA00005811"/>
    </source>
</evidence>
<sequence length="135" mass="14821">MSREKLKPEINITPLVDVVLVLLIIFMVVTPQMEAGASVTLPAISNPDKGNGALEPTTVTLTRDGRFFFEKEQLGETALLEKLKVLHETKPETRVVLKADSGLAYGKVRAMFKRCQELGFPGASLQVIDRANKQG</sequence>
<comment type="similarity">
    <text evidence="2 7">Belongs to the ExbD/TolR family.</text>
</comment>
<evidence type="ECO:0000256" key="8">
    <source>
        <dbReference type="SAM" id="Phobius"/>
    </source>
</evidence>
<dbReference type="GO" id="GO:0022857">
    <property type="term" value="F:transmembrane transporter activity"/>
    <property type="evidence" value="ECO:0007669"/>
    <property type="project" value="InterPro"/>
</dbReference>
<dbReference type="PANTHER" id="PTHR30558:SF7">
    <property type="entry name" value="TOL-PAL SYSTEM PROTEIN TOLR"/>
    <property type="match status" value="1"/>
</dbReference>
<keyword evidence="3" id="KW-1003">Cell membrane</keyword>
<evidence type="ECO:0000313" key="9">
    <source>
        <dbReference type="EMBL" id="PZR03862.1"/>
    </source>
</evidence>
<dbReference type="Proteomes" id="UP000249061">
    <property type="component" value="Unassembled WGS sequence"/>
</dbReference>
<keyword evidence="7" id="KW-0653">Protein transport</keyword>
<dbReference type="PANTHER" id="PTHR30558">
    <property type="entry name" value="EXBD MEMBRANE COMPONENT OF PMF-DRIVEN MACROMOLECULE IMPORT SYSTEM"/>
    <property type="match status" value="1"/>
</dbReference>
<proteinExistence type="inferred from homology"/>
<evidence type="ECO:0000256" key="6">
    <source>
        <dbReference type="ARBA" id="ARBA00023136"/>
    </source>
</evidence>